<dbReference type="RefSeq" id="WP_097277081.1">
    <property type="nucleotide sequence ID" value="NZ_OCNJ01000001.1"/>
</dbReference>
<dbReference type="AlphaFoldDB" id="A0A286G2N8"/>
<sequence>MTPSSRTATALWTVAPGRAELRREPLPDPQAGEAVVRALFGAVSRGTEGLVFHGRVPESQYATMRAPFQAGDFPFPVKYGYAGVGRVEDGPADLMGRAVFALHPHQDRWLLPAEALVPVPEDVHAGRAVLAANLETAVNALWDAAPRVGDRIVVLGAGVVGALTAWLAGRIPGTTVTLCDPLPQRRAVAAALGIGFAAPEEAPGEADLVIEASGNPAALAQALELAGFEATVLCLSWFGAASVPLPLGEAFHSRRLRLVSSQVGAVSPARRARRSHRDRLAAALALLTDPALDVLISGETAFADLPADLPRVLAPGADVLCHRIRYP</sequence>
<evidence type="ECO:0000256" key="1">
    <source>
        <dbReference type="ARBA" id="ARBA00001947"/>
    </source>
</evidence>
<dbReference type="GO" id="GO:0016491">
    <property type="term" value="F:oxidoreductase activity"/>
    <property type="evidence" value="ECO:0007669"/>
    <property type="project" value="UniProtKB-KW"/>
</dbReference>
<keyword evidence="5" id="KW-0560">Oxidoreductase</keyword>
<dbReference type="Proteomes" id="UP000219621">
    <property type="component" value="Unassembled WGS sequence"/>
</dbReference>
<dbReference type="Gene3D" id="3.90.180.10">
    <property type="entry name" value="Medium-chain alcohol dehydrogenases, catalytic domain"/>
    <property type="match status" value="1"/>
</dbReference>
<name>A0A286G2N8_9PROT</name>
<evidence type="ECO:0000313" key="6">
    <source>
        <dbReference type="EMBL" id="SOD89254.1"/>
    </source>
</evidence>
<evidence type="ECO:0000256" key="4">
    <source>
        <dbReference type="ARBA" id="ARBA00022833"/>
    </source>
</evidence>
<dbReference type="InterPro" id="IPR036291">
    <property type="entry name" value="NAD(P)-bd_dom_sf"/>
</dbReference>
<proteinExistence type="inferred from homology"/>
<organism evidence="6 7">
    <name type="scientific">Caenispirillum bisanense</name>
    <dbReference type="NCBI Taxonomy" id="414052"/>
    <lineage>
        <taxon>Bacteria</taxon>
        <taxon>Pseudomonadati</taxon>
        <taxon>Pseudomonadota</taxon>
        <taxon>Alphaproteobacteria</taxon>
        <taxon>Rhodospirillales</taxon>
        <taxon>Novispirillaceae</taxon>
        <taxon>Caenispirillum</taxon>
    </lineage>
</organism>
<reference evidence="6 7" key="1">
    <citation type="submission" date="2017-09" db="EMBL/GenBank/DDBJ databases">
        <authorList>
            <person name="Ehlers B."/>
            <person name="Leendertz F.H."/>
        </authorList>
    </citation>
    <scope>NUCLEOTIDE SEQUENCE [LARGE SCALE GENOMIC DNA]</scope>
    <source>
        <strain evidence="6 7">USBA 140</strain>
    </source>
</reference>
<dbReference type="PANTHER" id="PTHR43350:SF19">
    <property type="entry name" value="D-GULOSIDE 3-DEHYDROGENASE"/>
    <property type="match status" value="1"/>
</dbReference>
<dbReference type="PANTHER" id="PTHR43350">
    <property type="entry name" value="NAD-DEPENDENT ALCOHOL DEHYDROGENASE"/>
    <property type="match status" value="1"/>
</dbReference>
<comment type="similarity">
    <text evidence="2">Belongs to the zinc-containing alcohol dehydrogenase family.</text>
</comment>
<dbReference type="InterPro" id="IPR011032">
    <property type="entry name" value="GroES-like_sf"/>
</dbReference>
<dbReference type="SUPFAM" id="SSF50129">
    <property type="entry name" value="GroES-like"/>
    <property type="match status" value="1"/>
</dbReference>
<evidence type="ECO:0000256" key="3">
    <source>
        <dbReference type="ARBA" id="ARBA00022723"/>
    </source>
</evidence>
<evidence type="ECO:0000256" key="2">
    <source>
        <dbReference type="ARBA" id="ARBA00008072"/>
    </source>
</evidence>
<gene>
    <name evidence="6" type="ORF">SAMN05421508_101163</name>
</gene>
<dbReference type="SUPFAM" id="SSF51735">
    <property type="entry name" value="NAD(P)-binding Rossmann-fold domains"/>
    <property type="match status" value="1"/>
</dbReference>
<comment type="cofactor">
    <cofactor evidence="1">
        <name>Zn(2+)</name>
        <dbReference type="ChEBI" id="CHEBI:29105"/>
    </cofactor>
</comment>
<dbReference type="CDD" id="cd08255">
    <property type="entry name" value="2-desacetyl-2-hydroxyethyl_bacteriochlorophyllide_like"/>
    <property type="match status" value="1"/>
</dbReference>
<dbReference type="Gene3D" id="3.40.50.720">
    <property type="entry name" value="NAD(P)-binding Rossmann-like Domain"/>
    <property type="match status" value="1"/>
</dbReference>
<keyword evidence="4" id="KW-0862">Zinc</keyword>
<evidence type="ECO:0000313" key="7">
    <source>
        <dbReference type="Proteomes" id="UP000219621"/>
    </source>
</evidence>
<evidence type="ECO:0000256" key="5">
    <source>
        <dbReference type="ARBA" id="ARBA00023002"/>
    </source>
</evidence>
<keyword evidence="7" id="KW-1185">Reference proteome</keyword>
<keyword evidence="3" id="KW-0479">Metal-binding</keyword>
<dbReference type="EMBL" id="OCNJ01000001">
    <property type="protein sequence ID" value="SOD89254.1"/>
    <property type="molecule type" value="Genomic_DNA"/>
</dbReference>
<protein>
    <submittedName>
        <fullName evidence="6">Threonine dehydrogenase</fullName>
    </submittedName>
</protein>
<dbReference type="GO" id="GO:0046872">
    <property type="term" value="F:metal ion binding"/>
    <property type="evidence" value="ECO:0007669"/>
    <property type="project" value="UniProtKB-KW"/>
</dbReference>
<dbReference type="OrthoDB" id="9781588at2"/>
<accession>A0A286G2N8</accession>